<name>A0A3Q9BMS8_9BURK</name>
<dbReference type="OrthoDB" id="9801841at2"/>
<dbReference type="SUPFAM" id="SSF81606">
    <property type="entry name" value="PP2C-like"/>
    <property type="match status" value="1"/>
</dbReference>
<gene>
    <name evidence="2" type="ORF">EJN92_00315</name>
</gene>
<dbReference type="InterPro" id="IPR036457">
    <property type="entry name" value="PPM-type-like_dom_sf"/>
</dbReference>
<keyword evidence="3" id="KW-1185">Reference proteome</keyword>
<reference evidence="2 3" key="1">
    <citation type="journal article" date="2011" name="Int. J. Syst. Evol. Microbiol.">
        <title>Description of Undibacterium oligocarboniphilum sp. nov., isolated from purified water, and Undibacterium pigrum strain CCUG 49012 as the type strain of Undibacterium parvum sp. nov., and emended descriptions of the genus Undibacterium and the species Undibacterium pigrum.</title>
        <authorList>
            <person name="Eder W."/>
            <person name="Wanner G."/>
            <person name="Ludwig W."/>
            <person name="Busse H.J."/>
            <person name="Ziemke-Kageler F."/>
            <person name="Lang E."/>
        </authorList>
    </citation>
    <scope>NUCLEOTIDE SEQUENCE [LARGE SCALE GENOMIC DNA]</scope>
    <source>
        <strain evidence="2 3">DSM 23061</strain>
    </source>
</reference>
<proteinExistence type="predicted"/>
<dbReference type="Pfam" id="PF13672">
    <property type="entry name" value="PP2C_2"/>
    <property type="match status" value="1"/>
</dbReference>
<dbReference type="KEGG" id="upv:EJN92_00315"/>
<dbReference type="RefSeq" id="WP_126126009.1">
    <property type="nucleotide sequence ID" value="NZ_CP034464.1"/>
</dbReference>
<dbReference type="SMART" id="SM00331">
    <property type="entry name" value="PP2C_SIG"/>
    <property type="match status" value="1"/>
</dbReference>
<dbReference type="CDD" id="cd00143">
    <property type="entry name" value="PP2Cc"/>
    <property type="match status" value="1"/>
</dbReference>
<evidence type="ECO:0000313" key="3">
    <source>
        <dbReference type="Proteomes" id="UP000275663"/>
    </source>
</evidence>
<evidence type="ECO:0000313" key="2">
    <source>
        <dbReference type="EMBL" id="AZP10610.1"/>
    </source>
</evidence>
<dbReference type="Gene3D" id="3.60.40.10">
    <property type="entry name" value="PPM-type phosphatase domain"/>
    <property type="match status" value="1"/>
</dbReference>
<organism evidence="2 3">
    <name type="scientific">Undibacterium parvum</name>
    <dbReference type="NCBI Taxonomy" id="401471"/>
    <lineage>
        <taxon>Bacteria</taxon>
        <taxon>Pseudomonadati</taxon>
        <taxon>Pseudomonadota</taxon>
        <taxon>Betaproteobacteria</taxon>
        <taxon>Burkholderiales</taxon>
        <taxon>Oxalobacteraceae</taxon>
        <taxon>Undibacterium</taxon>
    </lineage>
</organism>
<protein>
    <submittedName>
        <fullName evidence="2">Serine/threonine-protein phosphatase</fullName>
    </submittedName>
</protein>
<accession>A0A3Q9BMS8</accession>
<dbReference type="SMART" id="SM00332">
    <property type="entry name" value="PP2Cc"/>
    <property type="match status" value="1"/>
</dbReference>
<evidence type="ECO:0000259" key="1">
    <source>
        <dbReference type="PROSITE" id="PS51746"/>
    </source>
</evidence>
<dbReference type="EMBL" id="CP034464">
    <property type="protein sequence ID" value="AZP10610.1"/>
    <property type="molecule type" value="Genomic_DNA"/>
</dbReference>
<dbReference type="AlphaFoldDB" id="A0A3Q9BMS8"/>
<dbReference type="PROSITE" id="PS51746">
    <property type="entry name" value="PPM_2"/>
    <property type="match status" value="1"/>
</dbReference>
<feature type="domain" description="PPM-type phosphatase" evidence="1">
    <location>
        <begin position="5"/>
        <end position="247"/>
    </location>
</feature>
<dbReference type="Proteomes" id="UP000275663">
    <property type="component" value="Chromosome"/>
</dbReference>
<dbReference type="InterPro" id="IPR001932">
    <property type="entry name" value="PPM-type_phosphatase-like_dom"/>
</dbReference>
<sequence length="266" mass="29138">MSQYKIEAGTAQHLGDRTEQQDRVALFAAPNAPGYMMAVVADGMGGKSGGALAAEQVVRTAKTLFNDFFPEMDVKTLLEAIVNEAHTIIKLAGVSAEKEPHSTFVALIITPNQEAIWAYAGDSRLYRFSGPNFIEHTKDHSYVERLVDEGKITQEEAKTHRMSNILVNVLGSTTTAPYISFGSHSGLKVGDSFLLCSDGLWHYFTDAELSAAVAANSPRQASELLIRKARERAHGHGDNCTFAVVKLVKPPVEQKTYKVEKMRRAV</sequence>